<dbReference type="EMBL" id="JAPDRQ010000030">
    <property type="protein sequence ID" value="KAJ9660521.1"/>
    <property type="molecule type" value="Genomic_DNA"/>
</dbReference>
<protein>
    <submittedName>
        <fullName evidence="1">Uncharacterized protein</fullName>
    </submittedName>
</protein>
<gene>
    <name evidence="1" type="ORF">H2198_002457</name>
</gene>
<reference evidence="1" key="1">
    <citation type="submission" date="2022-10" db="EMBL/GenBank/DDBJ databases">
        <title>Culturing micro-colonial fungi from biological soil crusts in the Mojave desert and describing Neophaeococcomyces mojavensis, and introducing the new genera and species Taxawa tesnikishii.</title>
        <authorList>
            <person name="Kurbessoian T."/>
            <person name="Stajich J.E."/>
        </authorList>
    </citation>
    <scope>NUCLEOTIDE SEQUENCE</scope>
    <source>
        <strain evidence="1">JES_112</strain>
    </source>
</reference>
<keyword evidence="2" id="KW-1185">Reference proteome</keyword>
<dbReference type="Proteomes" id="UP001172386">
    <property type="component" value="Unassembled WGS sequence"/>
</dbReference>
<evidence type="ECO:0000313" key="1">
    <source>
        <dbReference type="EMBL" id="KAJ9660521.1"/>
    </source>
</evidence>
<accession>A0ACC3AEK7</accession>
<evidence type="ECO:0000313" key="2">
    <source>
        <dbReference type="Proteomes" id="UP001172386"/>
    </source>
</evidence>
<sequence>MKDKKSQPWDNLEFGTSVLKPNSIEHSQHLENARTSNATQPRTETEIAASSTNSTGFKNIENVAIEDRSWSISGLDLPRINSAALAAAQTEHQMSFRDGLRTYPKAIFWSAIISLAIVGEGFDTALINSFFAFDTFRRSYGVQVGDGTYQITTKWQTALNNGSVAGSVIGLLANGWLTERFGYRKTLIGALLSLAAFIFLTFFAFNIETLLAGQILCGLPWGVCSTLAMSYAAEVMPLTLRGYTIANINMCWLWGQLIAQGTMRGLIGDKSEWSYRIPFGIQWAWIVIVIVGAFFAPESPWYLVRKHRFSEAKGSLKRLIQKSQSVNIDNIISMMRHTDEVEKQLNVGKTKRNDITYLECFRGTNLRRSEIACCVFMTQALCLPPIGFAAYFYRQIRFDIRRSFDLSLGMQGLALIGNLVAYGLMKYFGRRRLYLVGLATLFMILLIAGILGSLPESPAILWAIASLILVFIFVFDCTVGPLTYTLVSEVPSTRLRVNTIVLARISYNLLSLVTNLISNHALNSLSWNMKGKANFIWIGTCLLCLVYCYFRVPETRGLTYHELDILFEKRADARKFADIQKRLDETGYFGFYQNNSDANIVWQ</sequence>
<name>A0ACC3AEK7_9EURO</name>
<organism evidence="1 2">
    <name type="scientific">Neophaeococcomyces mojaviensis</name>
    <dbReference type="NCBI Taxonomy" id="3383035"/>
    <lineage>
        <taxon>Eukaryota</taxon>
        <taxon>Fungi</taxon>
        <taxon>Dikarya</taxon>
        <taxon>Ascomycota</taxon>
        <taxon>Pezizomycotina</taxon>
        <taxon>Eurotiomycetes</taxon>
        <taxon>Chaetothyriomycetidae</taxon>
        <taxon>Chaetothyriales</taxon>
        <taxon>Chaetothyriales incertae sedis</taxon>
        <taxon>Neophaeococcomyces</taxon>
    </lineage>
</organism>
<proteinExistence type="predicted"/>
<comment type="caution">
    <text evidence="1">The sequence shown here is derived from an EMBL/GenBank/DDBJ whole genome shotgun (WGS) entry which is preliminary data.</text>
</comment>